<dbReference type="GeneID" id="37081247"/>
<evidence type="ECO:0000256" key="1">
    <source>
        <dbReference type="SAM" id="Phobius"/>
    </source>
</evidence>
<organism evidence="3 4">
    <name type="scientific">Aspergillus saccharolyticus JOP 1030-1</name>
    <dbReference type="NCBI Taxonomy" id="1450539"/>
    <lineage>
        <taxon>Eukaryota</taxon>
        <taxon>Fungi</taxon>
        <taxon>Dikarya</taxon>
        <taxon>Ascomycota</taxon>
        <taxon>Pezizomycotina</taxon>
        <taxon>Eurotiomycetes</taxon>
        <taxon>Eurotiomycetidae</taxon>
        <taxon>Eurotiales</taxon>
        <taxon>Aspergillaceae</taxon>
        <taxon>Aspergillus</taxon>
        <taxon>Aspergillus subgen. Circumdati</taxon>
    </lineage>
</organism>
<dbReference type="AlphaFoldDB" id="A0A318ZWM4"/>
<dbReference type="Proteomes" id="UP000248349">
    <property type="component" value="Unassembled WGS sequence"/>
</dbReference>
<evidence type="ECO:0000313" key="3">
    <source>
        <dbReference type="EMBL" id="PYH44528.1"/>
    </source>
</evidence>
<proteinExistence type="predicted"/>
<evidence type="ECO:0000313" key="4">
    <source>
        <dbReference type="Proteomes" id="UP000248349"/>
    </source>
</evidence>
<dbReference type="EMBL" id="KZ821236">
    <property type="protein sequence ID" value="PYH44528.1"/>
    <property type="molecule type" value="Genomic_DNA"/>
</dbReference>
<accession>A0A318ZWM4</accession>
<feature type="chain" id="PRO_5016305239" evidence="2">
    <location>
        <begin position="20"/>
        <end position="131"/>
    </location>
</feature>
<sequence length="131" mass="13885">MTRWTVVSIFLCPGGVGKGSVVVLQLDGGMFPFRSSQLSGHTRSTFYVSFSAAESGFLNLPDLQAGCGFPLIPGFLGPCMRLSMHCAGFHVRAFVVVVLFGYFVLTLLYITSLIHLGHAIRPCVAAATGGG</sequence>
<keyword evidence="1" id="KW-0472">Membrane</keyword>
<gene>
    <name evidence="3" type="ORF">BP01DRAFT_67909</name>
</gene>
<keyword evidence="1" id="KW-0812">Transmembrane</keyword>
<keyword evidence="2" id="KW-0732">Signal</keyword>
<name>A0A318ZWM4_9EURO</name>
<reference evidence="3 4" key="1">
    <citation type="submission" date="2016-12" db="EMBL/GenBank/DDBJ databases">
        <title>The genomes of Aspergillus section Nigri reveals drivers in fungal speciation.</title>
        <authorList>
            <consortium name="DOE Joint Genome Institute"/>
            <person name="Vesth T.C."/>
            <person name="Nybo J."/>
            <person name="Theobald S."/>
            <person name="Brandl J."/>
            <person name="Frisvad J.C."/>
            <person name="Nielsen K.F."/>
            <person name="Lyhne E.K."/>
            <person name="Kogle M.E."/>
            <person name="Kuo A."/>
            <person name="Riley R."/>
            <person name="Clum A."/>
            <person name="Nolan M."/>
            <person name="Lipzen A."/>
            <person name="Salamov A."/>
            <person name="Henrissat B."/>
            <person name="Wiebenga A."/>
            <person name="De Vries R.P."/>
            <person name="Grigoriev I.V."/>
            <person name="Mortensen U.H."/>
            <person name="Andersen M.R."/>
            <person name="Baker S.E."/>
        </authorList>
    </citation>
    <scope>NUCLEOTIDE SEQUENCE [LARGE SCALE GENOMIC DNA]</scope>
    <source>
        <strain evidence="3 4">JOP 1030-1</strain>
    </source>
</reference>
<keyword evidence="1" id="KW-1133">Transmembrane helix</keyword>
<feature type="transmembrane region" description="Helical" evidence="1">
    <location>
        <begin position="89"/>
        <end position="111"/>
    </location>
</feature>
<feature type="signal peptide" evidence="2">
    <location>
        <begin position="1"/>
        <end position="19"/>
    </location>
</feature>
<evidence type="ECO:0000256" key="2">
    <source>
        <dbReference type="SAM" id="SignalP"/>
    </source>
</evidence>
<dbReference type="RefSeq" id="XP_025430510.1">
    <property type="nucleotide sequence ID" value="XM_025580018.1"/>
</dbReference>
<keyword evidence="4" id="KW-1185">Reference proteome</keyword>
<protein>
    <submittedName>
        <fullName evidence="3">Uncharacterized protein</fullName>
    </submittedName>
</protein>